<dbReference type="PANTHER" id="PTHR11360:SF224">
    <property type="entry name" value="MAJOR FACILITATOR SUPERFAMILY (MFS) PROFILE DOMAIN-CONTAINING PROTEIN-RELATED"/>
    <property type="match status" value="1"/>
</dbReference>
<dbReference type="Gene3D" id="1.20.1250.20">
    <property type="entry name" value="MFS general substrate transporter like domains"/>
    <property type="match status" value="2"/>
</dbReference>
<dbReference type="GO" id="GO:0022857">
    <property type="term" value="F:transmembrane transporter activity"/>
    <property type="evidence" value="ECO:0007669"/>
    <property type="project" value="InterPro"/>
</dbReference>
<reference evidence="10 11" key="1">
    <citation type="submission" date="2018-10" db="EMBL/GenBank/DDBJ databases">
        <title>Pan-genome distribution and transcriptional activeness of fungal secondary metabolism genes in Aspergillus section Fumigati.</title>
        <authorList>
            <person name="Takahashi H."/>
            <person name="Umemura M."/>
            <person name="Ninomiya A."/>
            <person name="Kusuya Y."/>
            <person name="Urayama S."/>
            <person name="Shimizu M."/>
            <person name="Watanabe A."/>
            <person name="Kamei K."/>
            <person name="Yaguchi T."/>
            <person name="Hagiwara D."/>
        </authorList>
    </citation>
    <scope>NUCLEOTIDE SEQUENCE [LARGE SCALE GENOMIC DNA]</scope>
    <source>
        <strain evidence="10 11">IFM 55266</strain>
    </source>
</reference>
<dbReference type="PANTHER" id="PTHR11360">
    <property type="entry name" value="MONOCARBOXYLATE TRANSPORTER"/>
    <property type="match status" value="1"/>
</dbReference>
<dbReference type="Pfam" id="PF07690">
    <property type="entry name" value="MFS_1"/>
    <property type="match status" value="1"/>
</dbReference>
<evidence type="ECO:0000313" key="11">
    <source>
        <dbReference type="Proteomes" id="UP001043456"/>
    </source>
</evidence>
<feature type="transmembrane region" description="Helical" evidence="8">
    <location>
        <begin position="32"/>
        <end position="54"/>
    </location>
</feature>
<accession>A0A9P3EXY1</accession>
<keyword evidence="4 8" id="KW-0812">Transmembrane</keyword>
<dbReference type="InterPro" id="IPR050327">
    <property type="entry name" value="Proton-linked_MCT"/>
</dbReference>
<keyword evidence="6 8" id="KW-0472">Membrane</keyword>
<dbReference type="GO" id="GO:0016020">
    <property type="term" value="C:membrane"/>
    <property type="evidence" value="ECO:0007669"/>
    <property type="project" value="UniProtKB-SubCell"/>
</dbReference>
<evidence type="ECO:0000313" key="10">
    <source>
        <dbReference type="EMBL" id="GIJ92456.1"/>
    </source>
</evidence>
<keyword evidence="5 8" id="KW-1133">Transmembrane helix</keyword>
<feature type="region of interest" description="Disordered" evidence="7">
    <location>
        <begin position="1"/>
        <end position="26"/>
    </location>
</feature>
<feature type="transmembrane region" description="Helical" evidence="8">
    <location>
        <begin position="277"/>
        <end position="296"/>
    </location>
</feature>
<keyword evidence="11" id="KW-1185">Reference proteome</keyword>
<dbReference type="RefSeq" id="XP_043163202.1">
    <property type="nucleotide sequence ID" value="XM_043307267.1"/>
</dbReference>
<feature type="transmembrane region" description="Helical" evidence="8">
    <location>
        <begin position="397"/>
        <end position="418"/>
    </location>
</feature>
<evidence type="ECO:0000256" key="5">
    <source>
        <dbReference type="ARBA" id="ARBA00022989"/>
    </source>
</evidence>
<dbReference type="OrthoDB" id="5667at2759"/>
<sequence length="431" mass="46210">MSDARSEKGPDERVAEAPKAAPTPARVPDGGLQAWLTVAGASVALFVSFGWVNCIGLFQAEYETNQLKDYSSSDVSWITSMEFFFMLFTSPVAGKLFDSYGPRLPIAIGFGVACLWTDDGQSLPQILSVHAEPVCGVWNRFFADLHPGDECSKFQKEPIPAGKKSSPPNLVPEKFSPRPGSAKSAGSLHLLPQAGFGWTMRICAFLILGLLVIANVTIFSNLRHAPHPFSVMHYLGPLRELNFGILCTASFFMYWRLFIPFDYIVVEAIHYGMSSHMAWSLVPILNGASFFGRTVPNYIADKVGRFNVMLVMTSLSATLVLALWLPARGNGALITFAALFGITSGAIIGLGPVLIVSISPMSELGYRMGTVLAFAAVGTLTSPPIGGAIAADGGGRYTYTCVFSGVSLILGIVGLAALRVRLSGWGLPTKV</sequence>
<evidence type="ECO:0000256" key="4">
    <source>
        <dbReference type="ARBA" id="ARBA00022692"/>
    </source>
</evidence>
<dbReference type="InterPro" id="IPR036259">
    <property type="entry name" value="MFS_trans_sf"/>
</dbReference>
<protein>
    <recommendedName>
        <fullName evidence="9">Major facilitator superfamily (MFS) profile domain-containing protein</fullName>
    </recommendedName>
</protein>
<keyword evidence="3" id="KW-0813">Transport</keyword>
<comment type="caution">
    <text evidence="10">The sequence shown here is derived from an EMBL/GenBank/DDBJ whole genome shotgun (WGS) entry which is preliminary data.</text>
</comment>
<evidence type="ECO:0000259" key="9">
    <source>
        <dbReference type="PROSITE" id="PS50850"/>
    </source>
</evidence>
<feature type="transmembrane region" description="Helical" evidence="8">
    <location>
        <begin position="241"/>
        <end position="257"/>
    </location>
</feature>
<evidence type="ECO:0000256" key="8">
    <source>
        <dbReference type="SAM" id="Phobius"/>
    </source>
</evidence>
<dbReference type="InterPro" id="IPR011701">
    <property type="entry name" value="MFS"/>
</dbReference>
<dbReference type="Proteomes" id="UP001043456">
    <property type="component" value="Unassembled WGS sequence"/>
</dbReference>
<evidence type="ECO:0000256" key="6">
    <source>
        <dbReference type="ARBA" id="ARBA00023136"/>
    </source>
</evidence>
<feature type="transmembrane region" description="Helical" evidence="8">
    <location>
        <begin position="333"/>
        <end position="358"/>
    </location>
</feature>
<evidence type="ECO:0000256" key="7">
    <source>
        <dbReference type="SAM" id="MobiDB-lite"/>
    </source>
</evidence>
<dbReference type="EMBL" id="BHVY01000009">
    <property type="protein sequence ID" value="GIJ92456.1"/>
    <property type="molecule type" value="Genomic_DNA"/>
</dbReference>
<dbReference type="PROSITE" id="PS50850">
    <property type="entry name" value="MFS"/>
    <property type="match status" value="1"/>
</dbReference>
<dbReference type="InterPro" id="IPR020846">
    <property type="entry name" value="MFS_dom"/>
</dbReference>
<feature type="transmembrane region" description="Helical" evidence="8">
    <location>
        <begin position="308"/>
        <end position="327"/>
    </location>
</feature>
<gene>
    <name evidence="10" type="ORF">Asppvi_011438</name>
</gene>
<evidence type="ECO:0000256" key="1">
    <source>
        <dbReference type="ARBA" id="ARBA00004141"/>
    </source>
</evidence>
<feature type="transmembrane region" description="Helical" evidence="8">
    <location>
        <begin position="75"/>
        <end position="94"/>
    </location>
</feature>
<organism evidence="10 11">
    <name type="scientific">Aspergillus pseudoviridinutans</name>
    <dbReference type="NCBI Taxonomy" id="1517512"/>
    <lineage>
        <taxon>Eukaryota</taxon>
        <taxon>Fungi</taxon>
        <taxon>Dikarya</taxon>
        <taxon>Ascomycota</taxon>
        <taxon>Pezizomycotina</taxon>
        <taxon>Eurotiomycetes</taxon>
        <taxon>Eurotiomycetidae</taxon>
        <taxon>Eurotiales</taxon>
        <taxon>Aspergillaceae</taxon>
        <taxon>Aspergillus</taxon>
        <taxon>Aspergillus subgen. Fumigati</taxon>
    </lineage>
</organism>
<feature type="compositionally biased region" description="Basic and acidic residues" evidence="7">
    <location>
        <begin position="1"/>
        <end position="16"/>
    </location>
</feature>
<evidence type="ECO:0000256" key="2">
    <source>
        <dbReference type="ARBA" id="ARBA00006727"/>
    </source>
</evidence>
<feature type="domain" description="Major facilitator superfamily (MFS) profile" evidence="9">
    <location>
        <begin position="242"/>
        <end position="431"/>
    </location>
</feature>
<comment type="subcellular location">
    <subcellularLocation>
        <location evidence="1">Membrane</location>
        <topology evidence="1">Multi-pass membrane protein</topology>
    </subcellularLocation>
</comment>
<dbReference type="GeneID" id="67010047"/>
<comment type="similarity">
    <text evidence="2">Belongs to the major facilitator superfamily. Monocarboxylate porter (TC 2.A.1.13) family.</text>
</comment>
<feature type="transmembrane region" description="Helical" evidence="8">
    <location>
        <begin position="370"/>
        <end position="391"/>
    </location>
</feature>
<evidence type="ECO:0000256" key="3">
    <source>
        <dbReference type="ARBA" id="ARBA00022448"/>
    </source>
</evidence>
<name>A0A9P3EXY1_9EURO</name>
<feature type="transmembrane region" description="Helical" evidence="8">
    <location>
        <begin position="198"/>
        <end position="220"/>
    </location>
</feature>
<dbReference type="SUPFAM" id="SSF103473">
    <property type="entry name" value="MFS general substrate transporter"/>
    <property type="match status" value="2"/>
</dbReference>
<dbReference type="AlphaFoldDB" id="A0A9P3EXY1"/>
<feature type="region of interest" description="Disordered" evidence="7">
    <location>
        <begin position="156"/>
        <end position="183"/>
    </location>
</feature>
<proteinExistence type="inferred from homology"/>